<dbReference type="Pfam" id="PF00990">
    <property type="entry name" value="GGDEF"/>
    <property type="match status" value="1"/>
</dbReference>
<dbReference type="GO" id="GO:0016020">
    <property type="term" value="C:membrane"/>
    <property type="evidence" value="ECO:0007669"/>
    <property type="project" value="InterPro"/>
</dbReference>
<dbReference type="InterPro" id="IPR050706">
    <property type="entry name" value="Cyclic-di-GMP_PDE-like"/>
</dbReference>
<reference evidence="5 6" key="1">
    <citation type="submission" date="2017-10" db="EMBL/GenBank/DDBJ databases">
        <title>Genomics of the genus Arcobacter.</title>
        <authorList>
            <person name="Perez-Cataluna A."/>
            <person name="Figueras M.J."/>
        </authorList>
    </citation>
    <scope>NUCLEOTIDE SEQUENCE [LARGE SCALE GENOMIC DNA]</scope>
    <source>
        <strain evidence="5 6">CECT 8987</strain>
    </source>
</reference>
<keyword evidence="6" id="KW-1185">Reference proteome</keyword>
<feature type="domain" description="EAL" evidence="2">
    <location>
        <begin position="416"/>
        <end position="652"/>
    </location>
</feature>
<evidence type="ECO:0000313" key="5">
    <source>
        <dbReference type="EMBL" id="RXJ55437.1"/>
    </source>
</evidence>
<dbReference type="Gene3D" id="6.10.340.10">
    <property type="match status" value="1"/>
</dbReference>
<dbReference type="SMART" id="SM00052">
    <property type="entry name" value="EAL"/>
    <property type="match status" value="1"/>
</dbReference>
<feature type="domain" description="GGDEF" evidence="4">
    <location>
        <begin position="278"/>
        <end position="405"/>
    </location>
</feature>
<comment type="caution">
    <text evidence="5">The sequence shown here is derived from an EMBL/GenBank/DDBJ whole genome shotgun (WGS) entry which is preliminary data.</text>
</comment>
<dbReference type="SUPFAM" id="SSF55073">
    <property type="entry name" value="Nucleotide cyclase"/>
    <property type="match status" value="1"/>
</dbReference>
<feature type="transmembrane region" description="Helical" evidence="1">
    <location>
        <begin position="178"/>
        <end position="199"/>
    </location>
</feature>
<dbReference type="SMART" id="SM00304">
    <property type="entry name" value="HAMP"/>
    <property type="match status" value="1"/>
</dbReference>
<dbReference type="Pfam" id="PF00672">
    <property type="entry name" value="HAMP"/>
    <property type="match status" value="1"/>
</dbReference>
<keyword evidence="1" id="KW-1133">Transmembrane helix</keyword>
<sequence length="652" mass="75620">MTNSKKTTYKKLILRSILITLAITLAIAFIYAQVMKKDAIEKLTRIDAKKTTQLVFETLYSSMSKGWTKQDLQNIIQRVNNIDENMLVNVYRSDVVSKQFGEISRDLEARTTNPYIQKALNKEEVFNLIDDSNIEYYYPVIAKEECLTCHTQAQVGSVLGVIDISYPIIDLKISLSSLINFFVGFVITFSIIVFIALFVKLDRYLIRPIKNFVTNVNQISTNKDITQRLVEEHDIQEIHSMQTVFNNMLDSLEFQFYNDELTGLPNRKRLLELMNSKTNAILLILNIDKFQELNDLYGEEVGDDVLKSTAEVLERSIPAEAVLFKLHADEYAIYYPKDIEYEEIKTFAMMLNTTIENNTYIANHSEVFINATIGVAYGHNYLLNNADIAMKLAKKKKKKYLIYEASMNIEHEYEQNLKWSQRIKDAIYNDKIEPLFQPIVDTQTQEVVKYEALMRMVDDNGDYISPIHFLELAKKNKLYPQLTRIMLDKTFSKFKHLPYQVSINITVQDILNEMVHKTILDKLSEYKLGDRVVFEIIESEGIENFEEVLEFINEVKNYGAKISIDDFGTGYSNFEYLMKLKVDYIKIDASMIKDIDTNPKSQLVTQTILEFAKKMNIETIAEYIHSQNVYNAVKKIGIDYSQGYFFGEPKEL</sequence>
<dbReference type="AlphaFoldDB" id="A0A4V1LNS5"/>
<evidence type="ECO:0000259" key="3">
    <source>
        <dbReference type="PROSITE" id="PS50885"/>
    </source>
</evidence>
<dbReference type="GO" id="GO:0071111">
    <property type="term" value="F:cyclic-guanylate-specific phosphodiesterase activity"/>
    <property type="evidence" value="ECO:0007669"/>
    <property type="project" value="InterPro"/>
</dbReference>
<dbReference type="CDD" id="cd01949">
    <property type="entry name" value="GGDEF"/>
    <property type="match status" value="1"/>
</dbReference>
<dbReference type="NCBIfam" id="TIGR00254">
    <property type="entry name" value="GGDEF"/>
    <property type="match status" value="1"/>
</dbReference>
<dbReference type="PROSITE" id="PS50885">
    <property type="entry name" value="HAMP"/>
    <property type="match status" value="1"/>
</dbReference>
<dbReference type="InterPro" id="IPR043128">
    <property type="entry name" value="Rev_trsase/Diguanyl_cyclase"/>
</dbReference>
<feature type="transmembrane region" description="Helical" evidence="1">
    <location>
        <begin position="12"/>
        <end position="32"/>
    </location>
</feature>
<dbReference type="InterPro" id="IPR000160">
    <property type="entry name" value="GGDEF_dom"/>
</dbReference>
<dbReference type="Gene3D" id="3.30.70.270">
    <property type="match status" value="1"/>
</dbReference>
<dbReference type="Gene3D" id="3.20.20.450">
    <property type="entry name" value="EAL domain"/>
    <property type="match status" value="1"/>
</dbReference>
<dbReference type="InterPro" id="IPR035919">
    <property type="entry name" value="EAL_sf"/>
</dbReference>
<dbReference type="InterPro" id="IPR001633">
    <property type="entry name" value="EAL_dom"/>
</dbReference>
<evidence type="ECO:0000259" key="2">
    <source>
        <dbReference type="PROSITE" id="PS50883"/>
    </source>
</evidence>
<dbReference type="SMART" id="SM00267">
    <property type="entry name" value="GGDEF"/>
    <property type="match status" value="1"/>
</dbReference>
<dbReference type="SUPFAM" id="SSF141868">
    <property type="entry name" value="EAL domain-like"/>
    <property type="match status" value="1"/>
</dbReference>
<dbReference type="GO" id="GO:0007165">
    <property type="term" value="P:signal transduction"/>
    <property type="evidence" value="ECO:0007669"/>
    <property type="project" value="InterPro"/>
</dbReference>
<name>A0A4V1LNS5_9BACT</name>
<keyword evidence="1" id="KW-0472">Membrane</keyword>
<gene>
    <name evidence="5" type="ORF">CRV04_10045</name>
</gene>
<dbReference type="Pfam" id="PF00563">
    <property type="entry name" value="EAL"/>
    <property type="match status" value="1"/>
</dbReference>
<evidence type="ECO:0000259" key="4">
    <source>
        <dbReference type="PROSITE" id="PS50887"/>
    </source>
</evidence>
<evidence type="ECO:0000313" key="6">
    <source>
        <dbReference type="Proteomes" id="UP000290657"/>
    </source>
</evidence>
<protein>
    <submittedName>
        <fullName evidence="5">Diguanylate cyclase</fullName>
    </submittedName>
</protein>
<organism evidence="5 6">
    <name type="scientific">Candidatus Marinarcus aquaticus</name>
    <dbReference type="NCBI Taxonomy" id="2044504"/>
    <lineage>
        <taxon>Bacteria</taxon>
        <taxon>Pseudomonadati</taxon>
        <taxon>Campylobacterota</taxon>
        <taxon>Epsilonproteobacteria</taxon>
        <taxon>Campylobacterales</taxon>
        <taxon>Arcobacteraceae</taxon>
        <taxon>Candidatus Marinarcus</taxon>
    </lineage>
</organism>
<dbReference type="PANTHER" id="PTHR33121:SF71">
    <property type="entry name" value="OXYGEN SENSOR PROTEIN DOSP"/>
    <property type="match status" value="1"/>
</dbReference>
<accession>A0A4V1LNS5</accession>
<dbReference type="PROSITE" id="PS50883">
    <property type="entry name" value="EAL"/>
    <property type="match status" value="1"/>
</dbReference>
<dbReference type="PROSITE" id="PS50887">
    <property type="entry name" value="GGDEF"/>
    <property type="match status" value="1"/>
</dbReference>
<dbReference type="InterPro" id="IPR029787">
    <property type="entry name" value="Nucleotide_cyclase"/>
</dbReference>
<evidence type="ECO:0000256" key="1">
    <source>
        <dbReference type="SAM" id="Phobius"/>
    </source>
</evidence>
<dbReference type="InterPro" id="IPR003660">
    <property type="entry name" value="HAMP_dom"/>
</dbReference>
<keyword evidence="1" id="KW-0812">Transmembrane</keyword>
<dbReference type="CDD" id="cd01948">
    <property type="entry name" value="EAL"/>
    <property type="match status" value="1"/>
</dbReference>
<dbReference type="EMBL" id="PDKN01000007">
    <property type="protein sequence ID" value="RXJ55437.1"/>
    <property type="molecule type" value="Genomic_DNA"/>
</dbReference>
<dbReference type="PANTHER" id="PTHR33121">
    <property type="entry name" value="CYCLIC DI-GMP PHOSPHODIESTERASE PDEF"/>
    <property type="match status" value="1"/>
</dbReference>
<dbReference type="Gene3D" id="3.30.450.290">
    <property type="match status" value="1"/>
</dbReference>
<proteinExistence type="predicted"/>
<dbReference type="RefSeq" id="WP_128996721.1">
    <property type="nucleotide sequence ID" value="NZ_PDKN01000007.1"/>
</dbReference>
<feature type="domain" description="HAMP" evidence="3">
    <location>
        <begin position="203"/>
        <end position="257"/>
    </location>
</feature>
<dbReference type="Proteomes" id="UP000290657">
    <property type="component" value="Unassembled WGS sequence"/>
</dbReference>
<dbReference type="OrthoDB" id="9790732at2"/>